<evidence type="ECO:0000313" key="3">
    <source>
        <dbReference type="Proteomes" id="UP001194580"/>
    </source>
</evidence>
<sequence length="648" mass="74446">MDFFRKSKSPKGQGSIKTRSSSRALTTPAALQLPEIQQRIFDFIDEYTLHHTVLLVCHQWFWANQHRIVRKLNWFETSKTRRLDKVISRLPRATHLVLHFAGSGGDSSVTSKLIQALSDNNTRQLKEQEQGMHGILGQDAYFQPTTSTTHHGMIRRTRPLQITRILRDLDLTARSGLLFDFLSSLGSLTALRVQLPMDDRLNVDFVLSSCPHLVSLRVESDSRFYLDVLDRSLTKPHSLQSFIVENATISQDTLGHLLTVFPRLKGLQLRNLRHDSNLAKPQVQHWSWLMEKLNALEISLSSVHFSVYGQPMQEEEVYEKIMMFTARSQELVLRSYDLTPVLTYCLRQLPNRITTLELVTPGDSKSAYSDELHLYLCSSPHLLHLKAPQSVCLLERMDIHGRWTDPSTTTTTAHSPGIWACRNLRTLHIRVLDIGPDSVEERRGRSRILFGYISRVLPHLEDLMLLDHDVHRSRISLDLQSGFCLLARLSGLETLRIGQNEKKIHFRAADLRWIVPSGHINGGRIERAYVFKAWDELLVQEAEETAVTNRSAHQQRQLTEDVELWKSLENLGLLLDVKVMVDEMEANKEAFKGGMKRLRDLAIYRTLHSRPTPPEKEYLRLASDNFELRREVWRDDIGGLSNLGYVLS</sequence>
<name>A0AAD4H407_9FUNG</name>
<feature type="region of interest" description="Disordered" evidence="1">
    <location>
        <begin position="1"/>
        <end position="23"/>
    </location>
</feature>
<protein>
    <recommendedName>
        <fullName evidence="4">F-box domain-containing protein</fullName>
    </recommendedName>
</protein>
<dbReference type="EMBL" id="JAAAIL010001181">
    <property type="protein sequence ID" value="KAG0271283.1"/>
    <property type="molecule type" value="Genomic_DNA"/>
</dbReference>
<dbReference type="Gene3D" id="3.80.10.10">
    <property type="entry name" value="Ribonuclease Inhibitor"/>
    <property type="match status" value="1"/>
</dbReference>
<gene>
    <name evidence="2" type="ORF">BGZ95_000916</name>
</gene>
<dbReference type="SUPFAM" id="SSF52047">
    <property type="entry name" value="RNI-like"/>
    <property type="match status" value="1"/>
</dbReference>
<evidence type="ECO:0000256" key="1">
    <source>
        <dbReference type="SAM" id="MobiDB-lite"/>
    </source>
</evidence>
<organism evidence="2 3">
    <name type="scientific">Linnemannia exigua</name>
    <dbReference type="NCBI Taxonomy" id="604196"/>
    <lineage>
        <taxon>Eukaryota</taxon>
        <taxon>Fungi</taxon>
        <taxon>Fungi incertae sedis</taxon>
        <taxon>Mucoromycota</taxon>
        <taxon>Mortierellomycotina</taxon>
        <taxon>Mortierellomycetes</taxon>
        <taxon>Mortierellales</taxon>
        <taxon>Mortierellaceae</taxon>
        <taxon>Linnemannia</taxon>
    </lineage>
</organism>
<dbReference type="AlphaFoldDB" id="A0AAD4H407"/>
<accession>A0AAD4H407</accession>
<evidence type="ECO:0000313" key="2">
    <source>
        <dbReference type="EMBL" id="KAG0271283.1"/>
    </source>
</evidence>
<keyword evidence="3" id="KW-1185">Reference proteome</keyword>
<reference evidence="2" key="1">
    <citation type="journal article" date="2020" name="Fungal Divers.">
        <title>Resolving the Mortierellaceae phylogeny through synthesis of multi-gene phylogenetics and phylogenomics.</title>
        <authorList>
            <person name="Vandepol N."/>
            <person name="Liber J."/>
            <person name="Desiro A."/>
            <person name="Na H."/>
            <person name="Kennedy M."/>
            <person name="Barry K."/>
            <person name="Grigoriev I.V."/>
            <person name="Miller A.N."/>
            <person name="O'Donnell K."/>
            <person name="Stajich J.E."/>
            <person name="Bonito G."/>
        </authorList>
    </citation>
    <scope>NUCLEOTIDE SEQUENCE</scope>
    <source>
        <strain evidence="2">NRRL 28262</strain>
    </source>
</reference>
<dbReference type="Proteomes" id="UP001194580">
    <property type="component" value="Unassembled WGS sequence"/>
</dbReference>
<proteinExistence type="predicted"/>
<feature type="compositionally biased region" description="Polar residues" evidence="1">
    <location>
        <begin position="10"/>
        <end position="23"/>
    </location>
</feature>
<dbReference type="InterPro" id="IPR032675">
    <property type="entry name" value="LRR_dom_sf"/>
</dbReference>
<comment type="caution">
    <text evidence="2">The sequence shown here is derived from an EMBL/GenBank/DDBJ whole genome shotgun (WGS) entry which is preliminary data.</text>
</comment>
<evidence type="ECO:0008006" key="4">
    <source>
        <dbReference type="Google" id="ProtNLM"/>
    </source>
</evidence>